<gene>
    <name evidence="3" type="ORF">AALO17_23700</name>
</gene>
<organism evidence="3 4">
    <name type="scientific">Faecalibaculum rodentium</name>
    <dbReference type="NCBI Taxonomy" id="1702221"/>
    <lineage>
        <taxon>Bacteria</taxon>
        <taxon>Bacillati</taxon>
        <taxon>Bacillota</taxon>
        <taxon>Erysipelotrichia</taxon>
        <taxon>Erysipelotrichales</taxon>
        <taxon>Erysipelotrichaceae</taxon>
        <taxon>Faecalibaculum</taxon>
    </lineage>
</organism>
<dbReference type="RefSeq" id="WP_067559247.1">
    <property type="nucleotide sequence ID" value="NZ_CAKOCV010000003.1"/>
</dbReference>
<feature type="transmembrane region" description="Helical" evidence="2">
    <location>
        <begin position="46"/>
        <end position="65"/>
    </location>
</feature>
<dbReference type="STRING" id="1702221.AALO17_23700"/>
<protein>
    <submittedName>
        <fullName evidence="3">Uncharacterized protein</fullName>
    </submittedName>
</protein>
<keyword evidence="2" id="KW-1133">Transmembrane helix</keyword>
<proteinExistence type="predicted"/>
<sequence>MDNRRETFVDKVDSQLKGLSEQSLHVFAIILRVAGVALFLESCSEGPFILSLIFLILTMSLADYLDKLRKRRRKTAKMKDYIDVEATPHVEPKPKIPTPPAIHPAYTRTLAELERSASQLERQFTQLDAFLDDFFQDSSISKDKYLSQIDAARKACRKNLEKATNAVNLFGDSNPPSPTRQEVLDGYVESSRRTVSDVNAIIDELLRVDQSNTKLTYEFLDENLGQLKNVTSHYDKARTR</sequence>
<keyword evidence="4" id="KW-1185">Reference proteome</keyword>
<keyword evidence="1" id="KW-0175">Coiled coil</keyword>
<name>A0A140DXX7_9FIRM</name>
<keyword evidence="2" id="KW-0472">Membrane</keyword>
<dbReference type="KEGG" id="fro:AALO17_23700"/>
<evidence type="ECO:0000256" key="1">
    <source>
        <dbReference type="SAM" id="Coils"/>
    </source>
</evidence>
<dbReference type="Proteomes" id="UP000069771">
    <property type="component" value="Chromosome"/>
</dbReference>
<reference evidence="3 4" key="1">
    <citation type="journal article" date="2016" name="Gut Pathog.">
        <title>Whole genome sequencing of "Faecalibaculum rodentium" ALO17, isolated from C57BL/6J laboratory mouse feces.</title>
        <authorList>
            <person name="Lim S."/>
            <person name="Chang D.H."/>
            <person name="Ahn S."/>
            <person name="Kim B.C."/>
        </authorList>
    </citation>
    <scope>NUCLEOTIDE SEQUENCE [LARGE SCALE GENOMIC DNA]</scope>
    <source>
        <strain evidence="3 4">Alo17</strain>
    </source>
</reference>
<dbReference type="EMBL" id="CP011391">
    <property type="protein sequence ID" value="AMK55504.1"/>
    <property type="molecule type" value="Genomic_DNA"/>
</dbReference>
<evidence type="ECO:0000256" key="2">
    <source>
        <dbReference type="SAM" id="Phobius"/>
    </source>
</evidence>
<accession>A0A140DXX7</accession>
<evidence type="ECO:0000313" key="3">
    <source>
        <dbReference type="EMBL" id="AMK55504.1"/>
    </source>
</evidence>
<keyword evidence="2" id="KW-0812">Transmembrane</keyword>
<evidence type="ECO:0000313" key="4">
    <source>
        <dbReference type="Proteomes" id="UP000069771"/>
    </source>
</evidence>
<dbReference type="AlphaFoldDB" id="A0A140DXX7"/>
<feature type="coiled-coil region" evidence="1">
    <location>
        <begin position="103"/>
        <end position="130"/>
    </location>
</feature>
<dbReference type="GeneID" id="78478903"/>